<dbReference type="AlphaFoldDB" id="A0A495VDE9"/>
<organism evidence="1 2">
    <name type="scientific">Thiocapsa rosea</name>
    <dbReference type="NCBI Taxonomy" id="69360"/>
    <lineage>
        <taxon>Bacteria</taxon>
        <taxon>Pseudomonadati</taxon>
        <taxon>Pseudomonadota</taxon>
        <taxon>Gammaproteobacteria</taxon>
        <taxon>Chromatiales</taxon>
        <taxon>Chromatiaceae</taxon>
        <taxon>Thiocapsa</taxon>
    </lineage>
</organism>
<dbReference type="RefSeq" id="WP_147431179.1">
    <property type="nucleotide sequence ID" value="NZ_RBXL01000001.1"/>
</dbReference>
<keyword evidence="2" id="KW-1185">Reference proteome</keyword>
<dbReference type="OrthoDB" id="5772485at2"/>
<accession>A0A495VDE9</accession>
<dbReference type="EMBL" id="RBXL01000001">
    <property type="protein sequence ID" value="RKT46810.1"/>
    <property type="molecule type" value="Genomic_DNA"/>
</dbReference>
<sequence length="234" mass="24621">MSIAALIQKPSFRRVATATVATPATHGANARAQPRVEVRSVANVASVAVANPPNAESTPPRAWLVTTPEGEVFSLSRTPPATLAEIRADYPGALVEPEPAPGAALRPDDMALAYALLRQWGETDTGIGQEWIDGLAAKPERLKQIYAEAVRLGIATYDPAPEAIATATVATSATGAVCARCGHWAPSPINPEGGMGQCLTASPTSRRPGACWPWPDADVRCEHFEPKSTEIPTL</sequence>
<evidence type="ECO:0000313" key="2">
    <source>
        <dbReference type="Proteomes" id="UP000274556"/>
    </source>
</evidence>
<protein>
    <submittedName>
        <fullName evidence="1">Uncharacterized protein</fullName>
    </submittedName>
</protein>
<reference evidence="1 2" key="1">
    <citation type="submission" date="2018-10" db="EMBL/GenBank/DDBJ databases">
        <title>Genomic Encyclopedia of Archaeal and Bacterial Type Strains, Phase II (KMG-II): from individual species to whole genera.</title>
        <authorList>
            <person name="Goeker M."/>
        </authorList>
    </citation>
    <scope>NUCLEOTIDE SEQUENCE [LARGE SCALE GENOMIC DNA]</scope>
    <source>
        <strain evidence="1 2">DSM 235</strain>
    </source>
</reference>
<name>A0A495VDE9_9GAMM</name>
<gene>
    <name evidence="1" type="ORF">BDD21_4348</name>
</gene>
<proteinExistence type="predicted"/>
<evidence type="ECO:0000313" key="1">
    <source>
        <dbReference type="EMBL" id="RKT46810.1"/>
    </source>
</evidence>
<comment type="caution">
    <text evidence="1">The sequence shown here is derived from an EMBL/GenBank/DDBJ whole genome shotgun (WGS) entry which is preliminary data.</text>
</comment>
<dbReference type="Proteomes" id="UP000274556">
    <property type="component" value="Unassembled WGS sequence"/>
</dbReference>